<organism evidence="2 3">
    <name type="scientific">Rhodospira trueperi</name>
    <dbReference type="NCBI Taxonomy" id="69960"/>
    <lineage>
        <taxon>Bacteria</taxon>
        <taxon>Pseudomonadati</taxon>
        <taxon>Pseudomonadota</taxon>
        <taxon>Alphaproteobacteria</taxon>
        <taxon>Rhodospirillales</taxon>
        <taxon>Rhodospirillaceae</taxon>
        <taxon>Rhodospira</taxon>
    </lineage>
</organism>
<evidence type="ECO:0000256" key="1">
    <source>
        <dbReference type="SAM" id="MobiDB-lite"/>
    </source>
</evidence>
<evidence type="ECO:0000313" key="3">
    <source>
        <dbReference type="Proteomes" id="UP000199412"/>
    </source>
</evidence>
<feature type="compositionally biased region" description="Polar residues" evidence="1">
    <location>
        <begin position="1"/>
        <end position="16"/>
    </location>
</feature>
<reference evidence="2 3" key="1">
    <citation type="submission" date="2016-10" db="EMBL/GenBank/DDBJ databases">
        <authorList>
            <person name="de Groot N.N."/>
        </authorList>
    </citation>
    <scope>NUCLEOTIDE SEQUENCE [LARGE SCALE GENOMIC DNA]</scope>
    <source>
        <strain evidence="2 3">ATCC 700224</strain>
    </source>
</reference>
<proteinExistence type="predicted"/>
<evidence type="ECO:0000313" key="2">
    <source>
        <dbReference type="EMBL" id="SDE20964.1"/>
    </source>
</evidence>
<gene>
    <name evidence="2" type="ORF">SAMN05421720_104192</name>
</gene>
<sequence length="105" mass="11330">MSQTQTKAKTQPSATRRTTHSWRAGAFRAMGHRNRSDARGVATSSRQAALIGGAHVWENDHEPDLASVLADPIVGLVMTRDGLSPDDVAGVVRQTRDRLLAARVS</sequence>
<dbReference type="EMBL" id="FNAP01000004">
    <property type="protein sequence ID" value="SDE20964.1"/>
    <property type="molecule type" value="Genomic_DNA"/>
</dbReference>
<dbReference type="AlphaFoldDB" id="A0A1G7B1F9"/>
<keyword evidence="3" id="KW-1185">Reference proteome</keyword>
<dbReference type="RefSeq" id="WP_143027124.1">
    <property type="nucleotide sequence ID" value="NZ_FNAP01000004.1"/>
</dbReference>
<dbReference type="OrthoDB" id="7360359at2"/>
<accession>A0A1G7B1F9</accession>
<feature type="region of interest" description="Disordered" evidence="1">
    <location>
        <begin position="1"/>
        <end position="41"/>
    </location>
</feature>
<protein>
    <submittedName>
        <fullName evidence="2">Uncharacterized protein</fullName>
    </submittedName>
</protein>
<name>A0A1G7B1F9_9PROT</name>
<dbReference type="Proteomes" id="UP000199412">
    <property type="component" value="Unassembled WGS sequence"/>
</dbReference>